<organism evidence="2 3">
    <name type="scientific">Actinoalloteichus caeruleus DSM 43889</name>
    <dbReference type="NCBI Taxonomy" id="1120930"/>
    <lineage>
        <taxon>Bacteria</taxon>
        <taxon>Bacillati</taxon>
        <taxon>Actinomycetota</taxon>
        <taxon>Actinomycetes</taxon>
        <taxon>Pseudonocardiales</taxon>
        <taxon>Pseudonocardiaceae</taxon>
        <taxon>Actinoalloteichus</taxon>
        <taxon>Actinoalloteichus cyanogriseus</taxon>
    </lineage>
</organism>
<evidence type="ECO:0000313" key="2">
    <source>
        <dbReference type="EMBL" id="MCP2332761.1"/>
    </source>
</evidence>
<dbReference type="EMBL" id="AUBJ02000001">
    <property type="protein sequence ID" value="MCP2332761.1"/>
    <property type="molecule type" value="Genomic_DNA"/>
</dbReference>
<accession>A0ABT1JKS3</accession>
<keyword evidence="1" id="KW-0812">Transmembrane</keyword>
<dbReference type="Proteomes" id="UP000791080">
    <property type="component" value="Unassembled WGS sequence"/>
</dbReference>
<keyword evidence="3" id="KW-1185">Reference proteome</keyword>
<evidence type="ECO:0000313" key="3">
    <source>
        <dbReference type="Proteomes" id="UP000791080"/>
    </source>
</evidence>
<comment type="caution">
    <text evidence="2">The sequence shown here is derived from an EMBL/GenBank/DDBJ whole genome shotgun (WGS) entry which is preliminary data.</text>
</comment>
<proteinExistence type="predicted"/>
<feature type="transmembrane region" description="Helical" evidence="1">
    <location>
        <begin position="12"/>
        <end position="38"/>
    </location>
</feature>
<sequence length="95" mass="9981">MAARRQRGPSTVATLINLVGFALAAILVGHIVFTLFGWGENQELVSTVADAADFLSLFFPGLLDAGNPTLQLLADYGLAAAFWVLVMGVAAKIFG</sequence>
<name>A0ABT1JKS3_ACTCY</name>
<protein>
    <submittedName>
        <fullName evidence="2">Uncharacterized protein</fullName>
    </submittedName>
</protein>
<feature type="transmembrane region" description="Helical" evidence="1">
    <location>
        <begin position="76"/>
        <end position="94"/>
    </location>
</feature>
<gene>
    <name evidence="2" type="ORF">G443_003031</name>
</gene>
<dbReference type="RefSeq" id="WP_026417679.1">
    <property type="nucleotide sequence ID" value="NZ_AUBJ02000001.1"/>
</dbReference>
<evidence type="ECO:0000256" key="1">
    <source>
        <dbReference type="SAM" id="Phobius"/>
    </source>
</evidence>
<keyword evidence="1" id="KW-1133">Transmembrane helix</keyword>
<keyword evidence="1" id="KW-0472">Membrane</keyword>
<reference evidence="2 3" key="1">
    <citation type="submission" date="2022-06" db="EMBL/GenBank/DDBJ databases">
        <title>Genomic Encyclopedia of Type Strains, Phase I: the one thousand microbial genomes (KMG-I) project.</title>
        <authorList>
            <person name="Kyrpides N."/>
        </authorList>
    </citation>
    <scope>NUCLEOTIDE SEQUENCE [LARGE SCALE GENOMIC DNA]</scope>
    <source>
        <strain evidence="2 3">DSM 43889</strain>
    </source>
</reference>